<dbReference type="Pfam" id="PF00595">
    <property type="entry name" value="PDZ"/>
    <property type="match status" value="1"/>
</dbReference>
<name>A0ABM1MZK3_NICVS</name>
<keyword evidence="4" id="KW-1185">Reference proteome</keyword>
<feature type="compositionally biased region" description="Polar residues" evidence="1">
    <location>
        <begin position="468"/>
        <end position="479"/>
    </location>
</feature>
<feature type="domain" description="PH" evidence="2">
    <location>
        <begin position="875"/>
        <end position="920"/>
    </location>
</feature>
<evidence type="ECO:0000313" key="4">
    <source>
        <dbReference type="Proteomes" id="UP000695000"/>
    </source>
</evidence>
<reference evidence="5" key="1">
    <citation type="submission" date="2025-08" db="UniProtKB">
        <authorList>
            <consortium name="RefSeq"/>
        </authorList>
    </citation>
    <scope>IDENTIFICATION</scope>
    <source>
        <tissue evidence="5">Whole Larva</tissue>
    </source>
</reference>
<dbReference type="PANTHER" id="PTHR23175">
    <property type="entry name" value="PDZ DOMAIN-CONTAINING PROTEIN"/>
    <property type="match status" value="1"/>
</dbReference>
<dbReference type="Proteomes" id="UP000695000">
    <property type="component" value="Unplaced"/>
</dbReference>
<feature type="region of interest" description="Disordered" evidence="1">
    <location>
        <begin position="410"/>
        <end position="431"/>
    </location>
</feature>
<dbReference type="InterPro" id="IPR011993">
    <property type="entry name" value="PH-like_dom_sf"/>
</dbReference>
<dbReference type="RefSeq" id="XP_017780003.1">
    <property type="nucleotide sequence ID" value="XM_017924514.1"/>
</dbReference>
<dbReference type="InterPro" id="IPR036034">
    <property type="entry name" value="PDZ_sf"/>
</dbReference>
<feature type="compositionally biased region" description="Low complexity" evidence="1">
    <location>
        <begin position="558"/>
        <end position="569"/>
    </location>
</feature>
<dbReference type="PROSITE" id="PS50106">
    <property type="entry name" value="PDZ"/>
    <property type="match status" value="1"/>
</dbReference>
<feature type="region of interest" description="Disordered" evidence="1">
    <location>
        <begin position="464"/>
        <end position="489"/>
    </location>
</feature>
<dbReference type="InterPro" id="IPR001849">
    <property type="entry name" value="PH_domain"/>
</dbReference>
<dbReference type="Gene3D" id="2.30.42.10">
    <property type="match status" value="1"/>
</dbReference>
<evidence type="ECO:0000256" key="1">
    <source>
        <dbReference type="SAM" id="MobiDB-lite"/>
    </source>
</evidence>
<dbReference type="SUPFAM" id="SSF50156">
    <property type="entry name" value="PDZ domain-like"/>
    <property type="match status" value="1"/>
</dbReference>
<dbReference type="PANTHER" id="PTHR23175:SF23">
    <property type="entry name" value="PDZ DOMAIN-CONTAINING PROTEIN"/>
    <property type="match status" value="1"/>
</dbReference>
<dbReference type="InterPro" id="IPR001478">
    <property type="entry name" value="PDZ"/>
</dbReference>
<feature type="compositionally biased region" description="Polar residues" evidence="1">
    <location>
        <begin position="624"/>
        <end position="644"/>
    </location>
</feature>
<feature type="compositionally biased region" description="Polar residues" evidence="1">
    <location>
        <begin position="652"/>
        <end position="671"/>
    </location>
</feature>
<proteinExistence type="predicted"/>
<feature type="non-terminal residue" evidence="5">
    <location>
        <position position="920"/>
    </location>
</feature>
<dbReference type="SMART" id="SM00228">
    <property type="entry name" value="PDZ"/>
    <property type="match status" value="1"/>
</dbReference>
<feature type="region of interest" description="Disordered" evidence="1">
    <location>
        <begin position="546"/>
        <end position="591"/>
    </location>
</feature>
<feature type="region of interest" description="Disordered" evidence="1">
    <location>
        <begin position="1"/>
        <end position="32"/>
    </location>
</feature>
<dbReference type="PROSITE" id="PS50003">
    <property type="entry name" value="PH_DOMAIN"/>
    <property type="match status" value="1"/>
</dbReference>
<feature type="compositionally biased region" description="Low complexity" evidence="1">
    <location>
        <begin position="578"/>
        <end position="590"/>
    </location>
</feature>
<feature type="domain" description="PDZ" evidence="3">
    <location>
        <begin position="73"/>
        <end position="151"/>
    </location>
</feature>
<evidence type="ECO:0000259" key="2">
    <source>
        <dbReference type="PROSITE" id="PS50003"/>
    </source>
</evidence>
<evidence type="ECO:0000259" key="3">
    <source>
        <dbReference type="PROSITE" id="PS50106"/>
    </source>
</evidence>
<sequence length="920" mass="103583">MADDGEYSKTFLQSQETFQRAPEAQAEHRFPARASGVVEVPLGSRGPRSLYLRRNGDTFGFTLRHFIIYPPESLTETDGRHAAVGALLTPMDTIFVKEVAERGPAKQAGLHRGDRILYVNGESVSNLTYSELVHKIQTSPTYLHLLVVPKEEDILQKYFADTAHNPLSNKLKEDRRRTIQQPQGGFQVDAVSWRSLQNPSYSSIDYGRYVPQRQLVVDNSTDSIYSYGVPERSSENIYSTPRDTFRPNDRKSLEIYAEPVINDSTQRPRAQPQVPLYRKMGRRASEGSSTAVSETEYSLSCEDIDTTMKSSKAPYTSTDTFNSLEMPALMYSNVVGCRLSLDAGNRRESTSSLHSYESSSTLAGQDTDTDSIVMSRLRKSVQEKEEFMRRSSRPSELIQREFYSRPKKLEKPVWPPIDPQESPSRLNKPTHHNFQRVKNDIDNEREIIHNLDNKRSNTAEFLGKIQENENGQTNGTNASDTEDRRNYPPNIQMVSKRARQFESGRLMTEDDPIMNDRTSFYRSELARLSAKKAVPNVAVRTREFETMSSENFPRRDTSSSSTNSASVLRRSYRDSRSLDSSGSNCSLSSSAAEISKPFPGNFSIPIGSKFIHCPLPSDYKPTQDLPSNANQSNRMRQRSNSTGSCVAHMHTETSADTNNSYSSDSATTTGRAESLDTKQSPFLAEPYFNLIPESVEQLHRTPCVSVTPPSPIPQPKSLQTSAVRPNQLDLGAPKRPLRHLRAPQTVAADTPPPVQSVCNDKPLVVRRIKNTNITDEDRVTRRESYLRATEGGRIMSLESRDFSDGDVSPQVLRSAHRRWRPPLFLGDIQQLRKLFEEPSTSPSGGSLSGGSSSSVSLEREKITSCVLPVEKEKAYFVKEGLLHCKITEIDGKRFGDRSWKQVWAVLKGPKLFLYKDRHHL</sequence>
<organism evidence="4 5">
    <name type="scientific">Nicrophorus vespilloides</name>
    <name type="common">Boreal carrion beetle</name>
    <dbReference type="NCBI Taxonomy" id="110193"/>
    <lineage>
        <taxon>Eukaryota</taxon>
        <taxon>Metazoa</taxon>
        <taxon>Ecdysozoa</taxon>
        <taxon>Arthropoda</taxon>
        <taxon>Hexapoda</taxon>
        <taxon>Insecta</taxon>
        <taxon>Pterygota</taxon>
        <taxon>Neoptera</taxon>
        <taxon>Endopterygota</taxon>
        <taxon>Coleoptera</taxon>
        <taxon>Polyphaga</taxon>
        <taxon>Staphyliniformia</taxon>
        <taxon>Silphidae</taxon>
        <taxon>Nicrophorinae</taxon>
        <taxon>Nicrophorus</taxon>
    </lineage>
</organism>
<feature type="region of interest" description="Disordered" evidence="1">
    <location>
        <begin position="615"/>
        <end position="678"/>
    </location>
</feature>
<accession>A0ABM1MZK3</accession>
<gene>
    <name evidence="5" type="primary">LOC108565200</name>
</gene>
<dbReference type="SUPFAM" id="SSF50729">
    <property type="entry name" value="PH domain-like"/>
    <property type="match status" value="1"/>
</dbReference>
<evidence type="ECO:0000313" key="5">
    <source>
        <dbReference type="RefSeq" id="XP_017780003.1"/>
    </source>
</evidence>
<dbReference type="Gene3D" id="2.30.29.30">
    <property type="entry name" value="Pleckstrin-homology domain (PH domain)/Phosphotyrosine-binding domain (PTB)"/>
    <property type="match status" value="1"/>
</dbReference>
<protein>
    <submittedName>
        <fullName evidence="5">Rho GTPase-activating protein 21-like</fullName>
    </submittedName>
</protein>
<dbReference type="GeneID" id="108565200"/>